<dbReference type="Proteomes" id="UP000244811">
    <property type="component" value="Chromosome 1"/>
</dbReference>
<dbReference type="EMBL" id="CP056069">
    <property type="protein sequence ID" value="UVC49404.1"/>
    <property type="molecule type" value="Genomic_DNA"/>
</dbReference>
<evidence type="ECO:0000313" key="2">
    <source>
        <dbReference type="Proteomes" id="UP000244811"/>
    </source>
</evidence>
<protein>
    <submittedName>
        <fullName evidence="1">Uncharacterized protein</fullName>
    </submittedName>
</protein>
<evidence type="ECO:0000313" key="1">
    <source>
        <dbReference type="EMBL" id="UVC49404.1"/>
    </source>
</evidence>
<reference evidence="1" key="1">
    <citation type="submission" date="2022-07" db="EMBL/GenBank/DDBJ databases">
        <title>Evaluation of T. orientalis genome assembly methods using nanopore sequencing and analysis of variation between genomes.</title>
        <authorList>
            <person name="Yam J."/>
            <person name="Micallef M.L."/>
            <person name="Liu M."/>
            <person name="Djordjevic S.P."/>
            <person name="Bogema D.R."/>
            <person name="Jenkins C."/>
        </authorList>
    </citation>
    <scope>NUCLEOTIDE SEQUENCE</scope>
    <source>
        <strain evidence="1">Goon Nure</strain>
    </source>
</reference>
<sequence>MCPCLKLGPTFVADDGFDDEMSPHVITEFTSLRLSRDSHPEDKLDCLRREFNSILDSIDLKSTYTSIHKPRKTTNDVFIKTIY</sequence>
<gene>
    <name evidence="1" type="ORF">MACK_003235</name>
</gene>
<proteinExistence type="predicted"/>
<name>A0A976SIB3_THEOR</name>
<accession>A0A976SIB3</accession>
<organism evidence="1 2">
    <name type="scientific">Theileria orientalis</name>
    <dbReference type="NCBI Taxonomy" id="68886"/>
    <lineage>
        <taxon>Eukaryota</taxon>
        <taxon>Sar</taxon>
        <taxon>Alveolata</taxon>
        <taxon>Apicomplexa</taxon>
        <taxon>Aconoidasida</taxon>
        <taxon>Piroplasmida</taxon>
        <taxon>Theileriidae</taxon>
        <taxon>Theileria</taxon>
    </lineage>
</organism>
<dbReference type="AlphaFoldDB" id="A0A976SIB3"/>